<evidence type="ECO:0000256" key="1">
    <source>
        <dbReference type="SAM" id="Phobius"/>
    </source>
</evidence>
<reference evidence="2 3" key="1">
    <citation type="submission" date="2020-08" db="EMBL/GenBank/DDBJ databases">
        <authorList>
            <person name="Seo M.-J."/>
        </authorList>
    </citation>
    <scope>NUCLEOTIDE SEQUENCE [LARGE SCALE GENOMIC DNA]</scope>
    <source>
        <strain evidence="2 3">MBLA0160</strain>
    </source>
</reference>
<keyword evidence="1" id="KW-1133">Transmembrane helix</keyword>
<feature type="transmembrane region" description="Helical" evidence="1">
    <location>
        <begin position="27"/>
        <end position="45"/>
    </location>
</feature>
<feature type="transmembrane region" description="Helical" evidence="1">
    <location>
        <begin position="57"/>
        <end position="78"/>
    </location>
</feature>
<keyword evidence="3" id="KW-1185">Reference proteome</keyword>
<proteinExistence type="predicted"/>
<dbReference type="AlphaFoldDB" id="A0A7J9SNB6"/>
<name>A0A7J9SNB6_9EURY</name>
<evidence type="ECO:0000313" key="3">
    <source>
        <dbReference type="Proteomes" id="UP000546257"/>
    </source>
</evidence>
<gene>
    <name evidence="2" type="ORF">H5V44_10145</name>
</gene>
<protein>
    <submittedName>
        <fullName evidence="2">Uncharacterized protein</fullName>
    </submittedName>
</protein>
<keyword evidence="1" id="KW-0812">Transmembrane</keyword>
<sequence length="81" mass="8501">MSTGVGLRLPTREWLRAVMSQPGYGDLFVVGSVLFVGYPVVGFPADPAGTGRVVNFPVRLLGCSLAFIGFFVPLVGGIGDE</sequence>
<dbReference type="EMBL" id="JACKXD010000003">
    <property type="protein sequence ID" value="MBB6646641.1"/>
    <property type="molecule type" value="Genomic_DNA"/>
</dbReference>
<dbReference type="Proteomes" id="UP000546257">
    <property type="component" value="Unassembled WGS sequence"/>
</dbReference>
<accession>A0A7J9SNB6</accession>
<evidence type="ECO:0000313" key="2">
    <source>
        <dbReference type="EMBL" id="MBB6646641.1"/>
    </source>
</evidence>
<comment type="caution">
    <text evidence="2">The sequence shown here is derived from an EMBL/GenBank/DDBJ whole genome shotgun (WGS) entry which is preliminary data.</text>
</comment>
<keyword evidence="1" id="KW-0472">Membrane</keyword>
<organism evidence="2 3">
    <name type="scientific">Halobellus ruber</name>
    <dbReference type="NCBI Taxonomy" id="2761102"/>
    <lineage>
        <taxon>Archaea</taxon>
        <taxon>Methanobacteriati</taxon>
        <taxon>Methanobacteriota</taxon>
        <taxon>Stenosarchaea group</taxon>
        <taxon>Halobacteria</taxon>
        <taxon>Halobacteriales</taxon>
        <taxon>Haloferacaceae</taxon>
        <taxon>Halobellus</taxon>
    </lineage>
</organism>